<dbReference type="Gene3D" id="3.30.70.270">
    <property type="match status" value="1"/>
</dbReference>
<evidence type="ECO:0000313" key="5">
    <source>
        <dbReference type="EMBL" id="TCK06266.1"/>
    </source>
</evidence>
<organism evidence="5 6">
    <name type="scientific">Phorcysia thermohydrogeniphila</name>
    <dbReference type="NCBI Taxonomy" id="936138"/>
    <lineage>
        <taxon>Bacteria</taxon>
        <taxon>Pseudomonadati</taxon>
        <taxon>Aquificota</taxon>
        <taxon>Aquificia</taxon>
        <taxon>Desulfurobacteriales</taxon>
        <taxon>Desulfurobacteriaceae</taxon>
        <taxon>Phorcysia</taxon>
    </lineage>
</organism>
<evidence type="ECO:0000259" key="4">
    <source>
        <dbReference type="PROSITE" id="PS50887"/>
    </source>
</evidence>
<dbReference type="GO" id="GO:0005886">
    <property type="term" value="C:plasma membrane"/>
    <property type="evidence" value="ECO:0007669"/>
    <property type="project" value="TreeGrafter"/>
</dbReference>
<evidence type="ECO:0000256" key="2">
    <source>
        <dbReference type="ARBA" id="ARBA00034247"/>
    </source>
</evidence>
<comment type="caution">
    <text evidence="5">The sequence shown here is derived from an EMBL/GenBank/DDBJ whole genome shotgun (WGS) entry which is preliminary data.</text>
</comment>
<dbReference type="PANTHER" id="PTHR45138:SF9">
    <property type="entry name" value="DIGUANYLATE CYCLASE DGCM-RELATED"/>
    <property type="match status" value="1"/>
</dbReference>
<comment type="catalytic activity">
    <reaction evidence="2">
        <text>2 GTP = 3',3'-c-di-GMP + 2 diphosphate</text>
        <dbReference type="Rhea" id="RHEA:24898"/>
        <dbReference type="ChEBI" id="CHEBI:33019"/>
        <dbReference type="ChEBI" id="CHEBI:37565"/>
        <dbReference type="ChEBI" id="CHEBI:58805"/>
        <dbReference type="EC" id="2.7.7.65"/>
    </reaction>
</comment>
<dbReference type="GO" id="GO:1902201">
    <property type="term" value="P:negative regulation of bacterial-type flagellum-dependent cell motility"/>
    <property type="evidence" value="ECO:0007669"/>
    <property type="project" value="TreeGrafter"/>
</dbReference>
<feature type="domain" description="GGDEF" evidence="4">
    <location>
        <begin position="225"/>
        <end position="357"/>
    </location>
</feature>
<dbReference type="SUPFAM" id="SSF55073">
    <property type="entry name" value="Nucleotide cyclase"/>
    <property type="match status" value="1"/>
</dbReference>
<sequence length="362" mass="41953">MEKGKNGTIRCKTLEKLRKKKKLSVEELQFITSVAKEELKFLARNNIPLIPENYILWFEIFCYILENNLKLNDLEIIGLFKTKYPTAKKIESVLVEVEAEDRRVIQQIANSISSEIDALVSTLQKHLQSLKDKESSVREIRENIEDQTVKGMLTKVIEELQAIREQNEHLKKKLEESNQQIKKLSQELETTKKEATTDFLTRVANRASFDRALSDMVQDFYKRNYPFVLLLIDIDNFKKINDTYGHQAGDYVLQELARVIKEQLRARDLVARYGGEEFAILLPGVTFSQAVRIAERIRKAVEKHLFKYRDVEIPVTVSIGVAVMRDGLDETFLVEKADKALYLAKRMGKNQVRTDLDVELEE</sequence>
<dbReference type="InterPro" id="IPR043128">
    <property type="entry name" value="Rev_trsase/Diguanyl_cyclase"/>
</dbReference>
<name>A0A4V2PDR1_9BACT</name>
<dbReference type="GO" id="GO:0043709">
    <property type="term" value="P:cell adhesion involved in single-species biofilm formation"/>
    <property type="evidence" value="ECO:0007669"/>
    <property type="project" value="TreeGrafter"/>
</dbReference>
<dbReference type="NCBIfam" id="TIGR00254">
    <property type="entry name" value="GGDEF"/>
    <property type="match status" value="1"/>
</dbReference>
<dbReference type="EMBL" id="SMFV01000001">
    <property type="protein sequence ID" value="TCK06266.1"/>
    <property type="molecule type" value="Genomic_DNA"/>
</dbReference>
<dbReference type="SMART" id="SM00267">
    <property type="entry name" value="GGDEF"/>
    <property type="match status" value="1"/>
</dbReference>
<dbReference type="EC" id="2.7.7.65" evidence="1"/>
<accession>A0A4V2PDR1</accession>
<proteinExistence type="predicted"/>
<dbReference type="Proteomes" id="UP000295777">
    <property type="component" value="Unassembled WGS sequence"/>
</dbReference>
<evidence type="ECO:0000256" key="1">
    <source>
        <dbReference type="ARBA" id="ARBA00012528"/>
    </source>
</evidence>
<dbReference type="Pfam" id="PF00990">
    <property type="entry name" value="GGDEF"/>
    <property type="match status" value="1"/>
</dbReference>
<dbReference type="OrthoDB" id="9805474at2"/>
<dbReference type="InterPro" id="IPR029787">
    <property type="entry name" value="Nucleotide_cyclase"/>
</dbReference>
<dbReference type="InterPro" id="IPR050469">
    <property type="entry name" value="Diguanylate_Cyclase"/>
</dbReference>
<gene>
    <name evidence="5" type="ORF">CLV27_0067</name>
</gene>
<keyword evidence="3" id="KW-0175">Coiled coil</keyword>
<dbReference type="GO" id="GO:0052621">
    <property type="term" value="F:diguanylate cyclase activity"/>
    <property type="evidence" value="ECO:0007669"/>
    <property type="project" value="UniProtKB-EC"/>
</dbReference>
<dbReference type="PROSITE" id="PS50887">
    <property type="entry name" value="GGDEF"/>
    <property type="match status" value="1"/>
</dbReference>
<reference evidence="5 6" key="1">
    <citation type="submission" date="2019-03" db="EMBL/GenBank/DDBJ databases">
        <title>Genomic Encyclopedia of Archaeal and Bacterial Type Strains, Phase II (KMG-II): from individual species to whole genera.</title>
        <authorList>
            <person name="Goeker M."/>
        </authorList>
    </citation>
    <scope>NUCLEOTIDE SEQUENCE [LARGE SCALE GENOMIC DNA]</scope>
    <source>
        <strain evidence="5 6">DSM 24425</strain>
    </source>
</reference>
<protein>
    <recommendedName>
        <fullName evidence="1">diguanylate cyclase</fullName>
        <ecNumber evidence="1">2.7.7.65</ecNumber>
    </recommendedName>
</protein>
<evidence type="ECO:0000313" key="6">
    <source>
        <dbReference type="Proteomes" id="UP000295777"/>
    </source>
</evidence>
<keyword evidence="6" id="KW-1185">Reference proteome</keyword>
<dbReference type="InterPro" id="IPR000160">
    <property type="entry name" value="GGDEF_dom"/>
</dbReference>
<evidence type="ECO:0000256" key="3">
    <source>
        <dbReference type="SAM" id="Coils"/>
    </source>
</evidence>
<dbReference type="PANTHER" id="PTHR45138">
    <property type="entry name" value="REGULATORY COMPONENTS OF SENSORY TRANSDUCTION SYSTEM"/>
    <property type="match status" value="1"/>
</dbReference>
<dbReference type="RefSeq" id="WP_132524647.1">
    <property type="nucleotide sequence ID" value="NZ_SMFV01000001.1"/>
</dbReference>
<dbReference type="CDD" id="cd01949">
    <property type="entry name" value="GGDEF"/>
    <property type="match status" value="1"/>
</dbReference>
<feature type="coiled-coil region" evidence="3">
    <location>
        <begin position="123"/>
        <end position="198"/>
    </location>
</feature>
<dbReference type="AlphaFoldDB" id="A0A4V2PDR1"/>
<dbReference type="FunFam" id="3.30.70.270:FF:000001">
    <property type="entry name" value="Diguanylate cyclase domain protein"/>
    <property type="match status" value="1"/>
</dbReference>